<accession>A0A0B5F252</accession>
<evidence type="ECO:0000313" key="2">
    <source>
        <dbReference type="EMBL" id="AJE84382.1"/>
    </source>
</evidence>
<feature type="region of interest" description="Disordered" evidence="1">
    <location>
        <begin position="1"/>
        <end position="152"/>
    </location>
</feature>
<dbReference type="EMBL" id="CP010519">
    <property type="protein sequence ID" value="AJE84382.1"/>
    <property type="molecule type" value="Genomic_DNA"/>
</dbReference>
<gene>
    <name evidence="2" type="ORF">SLNWT_4006</name>
</gene>
<keyword evidence="3" id="KW-1185">Reference proteome</keyword>
<protein>
    <submittedName>
        <fullName evidence="2">Uncharacterized protein</fullName>
    </submittedName>
</protein>
<feature type="compositionally biased region" description="Pro residues" evidence="1">
    <location>
        <begin position="1"/>
        <end position="11"/>
    </location>
</feature>
<dbReference type="AlphaFoldDB" id="A0A0B5F252"/>
<proteinExistence type="predicted"/>
<sequence>MCSPDAPPSAPLPGVRRPARGKAHPGRGGRRTRRPGGRSPARKGGGPGPPPESGAHQGKLPETESALPCGGPTAARRCPLGRFPAILDRDGRGCAPRPAPRGRARSPGGTAAPPGPVRRPRGWGRRVFPQPAGPSAAGRPTRPPGKSPRPRG</sequence>
<evidence type="ECO:0000313" key="3">
    <source>
        <dbReference type="Proteomes" id="UP000031523"/>
    </source>
</evidence>
<dbReference type="KEGG" id="sals:SLNWT_4006"/>
<feature type="compositionally biased region" description="Basic residues" evidence="1">
    <location>
        <begin position="17"/>
        <end position="36"/>
    </location>
</feature>
<feature type="compositionally biased region" description="Pro residues" evidence="1">
    <location>
        <begin position="141"/>
        <end position="152"/>
    </location>
</feature>
<dbReference type="Proteomes" id="UP000031523">
    <property type="component" value="Chromosome"/>
</dbReference>
<reference evidence="2 3" key="1">
    <citation type="submission" date="2015-01" db="EMBL/GenBank/DDBJ databases">
        <title>Enhanced salinomycin production by adjusting the supply of polyketide extender units in Streptomyce albus DSM 41398.</title>
        <authorList>
            <person name="Lu C."/>
        </authorList>
    </citation>
    <scope>NUCLEOTIDE SEQUENCE [LARGE SCALE GENOMIC DNA]</scope>
    <source>
        <strain evidence="3">ATCC 21838 / DSM 41398 / FERM P-419 / JCM 4703 / NBRC 107858</strain>
    </source>
</reference>
<evidence type="ECO:0000256" key="1">
    <source>
        <dbReference type="SAM" id="MobiDB-lite"/>
    </source>
</evidence>
<organism evidence="2 3">
    <name type="scientific">Streptomyces albus (strain ATCC 21838 / DSM 41398 / FERM P-419 / JCM 4703 / NBRC 107858)</name>
    <dbReference type="NCBI Taxonomy" id="1081613"/>
    <lineage>
        <taxon>Bacteria</taxon>
        <taxon>Bacillati</taxon>
        <taxon>Actinomycetota</taxon>
        <taxon>Actinomycetes</taxon>
        <taxon>Kitasatosporales</taxon>
        <taxon>Streptomycetaceae</taxon>
        <taxon>Streptomyces</taxon>
    </lineage>
</organism>
<name>A0A0B5F252_STRA4</name>